<organism evidence="1">
    <name type="scientific">Iconisemion striatum</name>
    <dbReference type="NCBI Taxonomy" id="60296"/>
    <lineage>
        <taxon>Eukaryota</taxon>
        <taxon>Metazoa</taxon>
        <taxon>Chordata</taxon>
        <taxon>Craniata</taxon>
        <taxon>Vertebrata</taxon>
        <taxon>Euteleostomi</taxon>
        <taxon>Actinopterygii</taxon>
        <taxon>Neopterygii</taxon>
        <taxon>Teleostei</taxon>
        <taxon>Neoteleostei</taxon>
        <taxon>Acanthomorphata</taxon>
        <taxon>Ovalentaria</taxon>
        <taxon>Atherinomorphae</taxon>
        <taxon>Cyprinodontiformes</taxon>
        <taxon>Nothobranchiidae</taxon>
        <taxon>Iconisemion</taxon>
    </lineage>
</organism>
<feature type="non-terminal residue" evidence="1">
    <location>
        <position position="67"/>
    </location>
</feature>
<keyword evidence="1" id="KW-0418">Kinase</keyword>
<feature type="non-terminal residue" evidence="1">
    <location>
        <position position="1"/>
    </location>
</feature>
<dbReference type="GO" id="GO:0016301">
    <property type="term" value="F:kinase activity"/>
    <property type="evidence" value="ECO:0007669"/>
    <property type="project" value="UniProtKB-KW"/>
</dbReference>
<reference evidence="1" key="2">
    <citation type="submission" date="2016-06" db="EMBL/GenBank/DDBJ databases">
        <title>The genome of a short-lived fish provides insights into sex chromosome evolution and the genetic control of aging.</title>
        <authorList>
            <person name="Reichwald K."/>
            <person name="Felder M."/>
            <person name="Petzold A."/>
            <person name="Koch P."/>
            <person name="Groth M."/>
            <person name="Platzer M."/>
        </authorList>
    </citation>
    <scope>NUCLEOTIDE SEQUENCE</scope>
    <source>
        <tissue evidence="1">Brain</tissue>
    </source>
</reference>
<gene>
    <name evidence="1" type="primary">AKAP6</name>
</gene>
<name>A0A1A7YLB8_9TELE</name>
<reference evidence="1" key="1">
    <citation type="submission" date="2016-05" db="EMBL/GenBank/DDBJ databases">
        <authorList>
            <person name="Lavstsen T."/>
            <person name="Jespersen J.S."/>
        </authorList>
    </citation>
    <scope>NUCLEOTIDE SEQUENCE</scope>
    <source>
        <tissue evidence="1">Brain</tissue>
    </source>
</reference>
<proteinExistence type="predicted"/>
<keyword evidence="1" id="KW-0808">Transferase</keyword>
<dbReference type="AlphaFoldDB" id="A0A1A7YLB8"/>
<protein>
    <submittedName>
        <fullName evidence="1">A kinase (PRKA) anchor protein 6</fullName>
    </submittedName>
</protein>
<accession>A0A1A7YLB8</accession>
<dbReference type="EMBL" id="HADX01008774">
    <property type="protein sequence ID" value="SBP31006.1"/>
    <property type="molecule type" value="Transcribed_RNA"/>
</dbReference>
<evidence type="ECO:0000313" key="1">
    <source>
        <dbReference type="EMBL" id="SBP31006.1"/>
    </source>
</evidence>
<sequence length="67" mass="7437">QSCLLYTSHSHEPYTAPLDSSANLKLPCTAEGFKAELMVSQQELKRAALEKMAVQLSSLQYPLSPQR</sequence>